<evidence type="ECO:0000313" key="2">
    <source>
        <dbReference type="Proteomes" id="UP000024837"/>
    </source>
</evidence>
<reference evidence="1 2" key="1">
    <citation type="submission" date="2013-05" db="EMBL/GenBank/DDBJ databases">
        <title>Drechslerella stenobrocha genome reveals carnivorous origination and mechanical trapping mechanism of predatory fungi.</title>
        <authorList>
            <person name="Liu X."/>
            <person name="Zhang W."/>
            <person name="Liu K."/>
        </authorList>
    </citation>
    <scope>NUCLEOTIDE SEQUENCE [LARGE SCALE GENOMIC DNA]</scope>
    <source>
        <strain evidence="1 2">248</strain>
    </source>
</reference>
<name>W7HMK0_9PEZI</name>
<dbReference type="EMBL" id="KI966443">
    <property type="protein sequence ID" value="EWC44349.1"/>
    <property type="molecule type" value="Genomic_DNA"/>
</dbReference>
<keyword evidence="2" id="KW-1185">Reference proteome</keyword>
<dbReference type="Proteomes" id="UP000024837">
    <property type="component" value="Unassembled WGS sequence"/>
</dbReference>
<organism evidence="1 2">
    <name type="scientific">Drechslerella stenobrocha 248</name>
    <dbReference type="NCBI Taxonomy" id="1043628"/>
    <lineage>
        <taxon>Eukaryota</taxon>
        <taxon>Fungi</taxon>
        <taxon>Dikarya</taxon>
        <taxon>Ascomycota</taxon>
        <taxon>Pezizomycotina</taxon>
        <taxon>Orbiliomycetes</taxon>
        <taxon>Orbiliales</taxon>
        <taxon>Orbiliaceae</taxon>
        <taxon>Drechslerella</taxon>
    </lineage>
</organism>
<sequence>MVDLCRNSRFIFDFDFDDALSFVRALGTMRKPIAAVVRSIVATEALGRRVWWRNFVEGMETLAVVYKDQAILPFCTLKLLEDGVIRRLEVIRSTHSSIELEEPPPRELGSTTDNCQFTKRELAEDEIHDRGRYIFNSFHKVETCYYQERATLEDVVTVFERDGGGPGAHA</sequence>
<evidence type="ECO:0000313" key="1">
    <source>
        <dbReference type="EMBL" id="EWC44349.1"/>
    </source>
</evidence>
<dbReference type="OrthoDB" id="5370134at2759"/>
<gene>
    <name evidence="1" type="ORF">DRE_01175</name>
</gene>
<protein>
    <submittedName>
        <fullName evidence="1">Uncharacterized protein</fullName>
    </submittedName>
</protein>
<proteinExistence type="predicted"/>
<dbReference type="HOGENOM" id="CLU_1570626_0_0_1"/>
<accession>W7HMK0</accession>
<dbReference type="AlphaFoldDB" id="W7HMK0"/>